<dbReference type="EMBL" id="PFNG01000107">
    <property type="protein sequence ID" value="PIZ39766.1"/>
    <property type="molecule type" value="Genomic_DNA"/>
</dbReference>
<reference evidence="14" key="1">
    <citation type="submission" date="2017-09" db="EMBL/GenBank/DDBJ databases">
        <title>Depth-based differentiation of microbial function through sediment-hosted aquifers and enrichment of novel symbionts in the deep terrestrial subsurface.</title>
        <authorList>
            <person name="Probst A.J."/>
            <person name="Ladd B."/>
            <person name="Jarett J.K."/>
            <person name="Geller-Mcgrath D.E."/>
            <person name="Sieber C.M.K."/>
            <person name="Emerson J.B."/>
            <person name="Anantharaman K."/>
            <person name="Thomas B.C."/>
            <person name="Malmstrom R."/>
            <person name="Stieglmeier M."/>
            <person name="Klingl A."/>
            <person name="Woyke T."/>
            <person name="Ryan C.M."/>
            <person name="Banfield J.F."/>
        </authorList>
    </citation>
    <scope>NUCLEOTIDE SEQUENCE [LARGE SCALE GENOMIC DNA]</scope>
</reference>
<dbReference type="Proteomes" id="UP000230956">
    <property type="component" value="Unassembled WGS sequence"/>
</dbReference>
<evidence type="ECO:0000313" key="13">
    <source>
        <dbReference type="EMBL" id="PIZ39766.1"/>
    </source>
</evidence>
<dbReference type="GO" id="GO:0003887">
    <property type="term" value="F:DNA-directed DNA polymerase activity"/>
    <property type="evidence" value="ECO:0007669"/>
    <property type="project" value="UniProtKB-UniRule"/>
</dbReference>
<evidence type="ECO:0000256" key="5">
    <source>
        <dbReference type="ARBA" id="ARBA00022695"/>
    </source>
</evidence>
<dbReference type="Gene3D" id="3.10.150.10">
    <property type="entry name" value="DNA Polymerase III, subunit A, domain 2"/>
    <property type="match status" value="1"/>
</dbReference>
<dbReference type="PIRSF" id="PIRSF000804">
    <property type="entry name" value="DNA_pol_III_b"/>
    <property type="match status" value="1"/>
</dbReference>
<keyword evidence="4 9" id="KW-0808">Transferase</keyword>
<organism evidence="13 14">
    <name type="scientific">Candidatus Aquicultor secundus</name>
    <dbReference type="NCBI Taxonomy" id="1973895"/>
    <lineage>
        <taxon>Bacteria</taxon>
        <taxon>Bacillati</taxon>
        <taxon>Actinomycetota</taxon>
        <taxon>Candidatus Aquicultoria</taxon>
        <taxon>Candidatus Aquicultorales</taxon>
        <taxon>Candidatus Aquicultoraceae</taxon>
        <taxon>Candidatus Aquicultor</taxon>
    </lineage>
</organism>
<feature type="domain" description="DNA polymerase III beta sliding clamp C-terminal" evidence="12">
    <location>
        <begin position="245"/>
        <end position="363"/>
    </location>
</feature>
<dbReference type="SUPFAM" id="SSF55979">
    <property type="entry name" value="DNA clamp"/>
    <property type="match status" value="3"/>
</dbReference>
<accession>A0A2M7T8I9</accession>
<dbReference type="InterPro" id="IPR022635">
    <property type="entry name" value="DNA_polIII_beta_C"/>
</dbReference>
<dbReference type="PANTHER" id="PTHR30478">
    <property type="entry name" value="DNA POLYMERASE III SUBUNIT BETA"/>
    <property type="match status" value="1"/>
</dbReference>
<dbReference type="GO" id="GO:0003677">
    <property type="term" value="F:DNA binding"/>
    <property type="evidence" value="ECO:0007669"/>
    <property type="project" value="UniProtKB-UniRule"/>
</dbReference>
<dbReference type="GO" id="GO:0006271">
    <property type="term" value="P:DNA strand elongation involved in DNA replication"/>
    <property type="evidence" value="ECO:0007669"/>
    <property type="project" value="TreeGrafter"/>
</dbReference>
<dbReference type="NCBIfam" id="TIGR00663">
    <property type="entry name" value="dnan"/>
    <property type="match status" value="1"/>
</dbReference>
<dbReference type="AlphaFoldDB" id="A0A2M7T8I9"/>
<evidence type="ECO:0000259" key="12">
    <source>
        <dbReference type="Pfam" id="PF02768"/>
    </source>
</evidence>
<name>A0A2M7T8I9_9ACTN</name>
<evidence type="ECO:0000256" key="9">
    <source>
        <dbReference type="PIRNR" id="PIRNR000804"/>
    </source>
</evidence>
<evidence type="ECO:0000313" key="14">
    <source>
        <dbReference type="Proteomes" id="UP000230956"/>
    </source>
</evidence>
<comment type="function">
    <text evidence="9">Confers DNA tethering and processivity to DNA polymerases and other proteins. Acts as a clamp, forming a ring around DNA (a reaction catalyzed by the clamp-loading complex) which diffuses in an ATP-independent manner freely and bidirectionally along dsDNA. Initially characterized for its ability to contact the catalytic subunit of DNA polymerase III (Pol III), a complex, multichain enzyme responsible for most of the replicative synthesis in bacteria; Pol III exhibits 3'-5' exonuclease proofreading activity. The beta chain is required for initiation of replication as well as for processivity of DNA replication.</text>
</comment>
<dbReference type="RefSeq" id="WP_286679389.1">
    <property type="nucleotide sequence ID" value="NZ_MNXI01000147.1"/>
</dbReference>
<dbReference type="Pfam" id="PF02767">
    <property type="entry name" value="DNA_pol3_beta_2"/>
    <property type="match status" value="1"/>
</dbReference>
<keyword evidence="7 9" id="KW-0239">DNA-directed DNA polymerase</keyword>
<evidence type="ECO:0000256" key="7">
    <source>
        <dbReference type="ARBA" id="ARBA00022932"/>
    </source>
</evidence>
<feature type="domain" description="DNA polymerase III beta sliding clamp N-terminal" evidence="10">
    <location>
        <begin position="1"/>
        <end position="119"/>
    </location>
</feature>
<dbReference type="Pfam" id="PF00712">
    <property type="entry name" value="DNA_pol3_beta"/>
    <property type="match status" value="1"/>
</dbReference>
<keyword evidence="6 9" id="KW-0235">DNA replication</keyword>
<evidence type="ECO:0000256" key="4">
    <source>
        <dbReference type="ARBA" id="ARBA00022679"/>
    </source>
</evidence>
<comment type="caution">
    <text evidence="13">The sequence shown here is derived from an EMBL/GenBank/DDBJ whole genome shotgun (WGS) entry which is preliminary data.</text>
</comment>
<dbReference type="GO" id="GO:0009360">
    <property type="term" value="C:DNA polymerase III complex"/>
    <property type="evidence" value="ECO:0007669"/>
    <property type="project" value="InterPro"/>
</dbReference>
<evidence type="ECO:0000259" key="11">
    <source>
        <dbReference type="Pfam" id="PF02767"/>
    </source>
</evidence>
<dbReference type="InterPro" id="IPR022637">
    <property type="entry name" value="DNA_polIII_beta_cen"/>
</dbReference>
<proteinExistence type="inferred from homology"/>
<gene>
    <name evidence="13" type="primary">dnaN</name>
    <name evidence="13" type="ORF">COY37_04555</name>
</gene>
<dbReference type="PANTHER" id="PTHR30478:SF0">
    <property type="entry name" value="BETA SLIDING CLAMP"/>
    <property type="match status" value="1"/>
</dbReference>
<dbReference type="InterPro" id="IPR022634">
    <property type="entry name" value="DNA_polIII_beta_N"/>
</dbReference>
<keyword evidence="3 9" id="KW-0963">Cytoplasm</keyword>
<comment type="subunit">
    <text evidence="9">Forms a ring-shaped head-to-tail homodimer around DNA.</text>
</comment>
<evidence type="ECO:0000259" key="10">
    <source>
        <dbReference type="Pfam" id="PF00712"/>
    </source>
</evidence>
<dbReference type="GO" id="GO:0005737">
    <property type="term" value="C:cytoplasm"/>
    <property type="evidence" value="ECO:0007669"/>
    <property type="project" value="UniProtKB-SubCell"/>
</dbReference>
<dbReference type="InterPro" id="IPR001001">
    <property type="entry name" value="DNA_polIII_beta"/>
</dbReference>
<dbReference type="InterPro" id="IPR046938">
    <property type="entry name" value="DNA_clamp_sf"/>
</dbReference>
<feature type="domain" description="DNA polymerase III beta sliding clamp central" evidence="11">
    <location>
        <begin position="130"/>
        <end position="241"/>
    </location>
</feature>
<evidence type="ECO:0000256" key="6">
    <source>
        <dbReference type="ARBA" id="ARBA00022705"/>
    </source>
</evidence>
<evidence type="ECO:0000256" key="8">
    <source>
        <dbReference type="ARBA" id="ARBA00023125"/>
    </source>
</evidence>
<dbReference type="Pfam" id="PF02768">
    <property type="entry name" value="DNA_pol3_beta_3"/>
    <property type="match status" value="1"/>
</dbReference>
<keyword evidence="5 9" id="KW-0548">Nucleotidyltransferase</keyword>
<evidence type="ECO:0000256" key="2">
    <source>
        <dbReference type="ARBA" id="ARBA00010752"/>
    </source>
</evidence>
<sequence length="365" mass="40004">MKISITQGELNTALQTIQKAVSSRSILPILSGILFVVEDGYLNLCSTDLELSMKYRLPISAEDADAAVLPARLMGDVVKNLPDAKVELDIDNKSGNVRITCGSSLFSLKAFSAEDFPKFPETKAEKTIKVPGKKISSAIRQVMKAVSKDETRPVLCGILTTIDKGRLKMVATDSYRLSINETAVDGAKADDMKVIIPARCMDEVSKICGDEDIEIGLAKNQVYFKMNDTVVVSRLIEGNFPPYQQLLPDNCETRVKLMKDDFLASLRRVSLLAQNNALIKIRIDKEKVQLSAMTADVGSADEALPAEVAGEGMEIAFNAQYLIDGLNSISEEQVYLELNNPLKPGLVRPAKAQDFIYLVMPVRIG</sequence>
<comment type="similarity">
    <text evidence="2 9">Belongs to the beta sliding clamp family.</text>
</comment>
<keyword evidence="8" id="KW-0238">DNA-binding</keyword>
<dbReference type="GO" id="GO:0008408">
    <property type="term" value="F:3'-5' exonuclease activity"/>
    <property type="evidence" value="ECO:0007669"/>
    <property type="project" value="InterPro"/>
</dbReference>
<dbReference type="SMART" id="SM00480">
    <property type="entry name" value="POL3Bc"/>
    <property type="match status" value="1"/>
</dbReference>
<evidence type="ECO:0000256" key="3">
    <source>
        <dbReference type="ARBA" id="ARBA00022490"/>
    </source>
</evidence>
<evidence type="ECO:0000256" key="1">
    <source>
        <dbReference type="ARBA" id="ARBA00004496"/>
    </source>
</evidence>
<protein>
    <recommendedName>
        <fullName evidence="9">Beta sliding clamp</fullName>
    </recommendedName>
</protein>
<dbReference type="Gene3D" id="3.70.10.10">
    <property type="match status" value="1"/>
</dbReference>
<comment type="subcellular location">
    <subcellularLocation>
        <location evidence="1 9">Cytoplasm</location>
    </subcellularLocation>
</comment>
<dbReference type="CDD" id="cd00140">
    <property type="entry name" value="beta_clamp"/>
    <property type="match status" value="1"/>
</dbReference>